<dbReference type="InterPro" id="IPR051816">
    <property type="entry name" value="Glycosyl_Hydrolase_31"/>
</dbReference>
<dbReference type="EMBL" id="GL832964">
    <property type="protein sequence ID" value="EGD72843.1"/>
    <property type="molecule type" value="Genomic_DNA"/>
</dbReference>
<dbReference type="InterPro" id="IPR000322">
    <property type="entry name" value="Glyco_hydro_31_TIM"/>
</dbReference>
<dbReference type="RefSeq" id="XP_004994666.1">
    <property type="nucleotide sequence ID" value="XM_004994609.1"/>
</dbReference>
<dbReference type="Pfam" id="PF17137">
    <property type="entry name" value="DUF5110"/>
    <property type="match status" value="1"/>
</dbReference>
<dbReference type="InterPro" id="IPR048395">
    <property type="entry name" value="Glyco_hydro_31_C"/>
</dbReference>
<dbReference type="Gene3D" id="3.50.4.10">
    <property type="entry name" value="Hepatocyte Growth Factor"/>
    <property type="match status" value="1"/>
</dbReference>
<accession>F2U7T8</accession>
<dbReference type="PANTHER" id="PTHR43863:SF2">
    <property type="entry name" value="MALTASE-GLUCOAMYLASE"/>
    <property type="match status" value="1"/>
</dbReference>
<organism evidence="8">
    <name type="scientific">Salpingoeca rosetta (strain ATCC 50818 / BSB-021)</name>
    <dbReference type="NCBI Taxonomy" id="946362"/>
    <lineage>
        <taxon>Eukaryota</taxon>
        <taxon>Choanoflagellata</taxon>
        <taxon>Craspedida</taxon>
        <taxon>Salpingoecidae</taxon>
        <taxon>Salpingoeca</taxon>
    </lineage>
</organism>
<keyword evidence="2" id="KW-0326">Glycosidase</keyword>
<dbReference type="SUPFAM" id="SSF51445">
    <property type="entry name" value="(Trans)glycosidases"/>
    <property type="match status" value="1"/>
</dbReference>
<evidence type="ECO:0000313" key="7">
    <source>
        <dbReference type="EMBL" id="EGD72843.1"/>
    </source>
</evidence>
<dbReference type="KEGG" id="sre:PTSG_04572"/>
<evidence type="ECO:0000313" key="8">
    <source>
        <dbReference type="Proteomes" id="UP000007799"/>
    </source>
</evidence>
<evidence type="ECO:0000256" key="3">
    <source>
        <dbReference type="SAM" id="SignalP"/>
    </source>
</evidence>
<dbReference type="InterPro" id="IPR013780">
    <property type="entry name" value="Glyco_hydro_b"/>
</dbReference>
<dbReference type="OMA" id="YNNITFP"/>
<feature type="domain" description="DUF5110" evidence="5">
    <location>
        <begin position="750"/>
        <end position="804"/>
    </location>
</feature>
<dbReference type="GO" id="GO:0005975">
    <property type="term" value="P:carbohydrate metabolic process"/>
    <property type="evidence" value="ECO:0007669"/>
    <property type="project" value="InterPro"/>
</dbReference>
<evidence type="ECO:0000259" key="6">
    <source>
        <dbReference type="Pfam" id="PF21365"/>
    </source>
</evidence>
<dbReference type="Pfam" id="PF01055">
    <property type="entry name" value="Glyco_hydro_31_2nd"/>
    <property type="match status" value="1"/>
</dbReference>
<evidence type="ECO:0000259" key="5">
    <source>
        <dbReference type="Pfam" id="PF17137"/>
    </source>
</evidence>
<dbReference type="OrthoDB" id="5839090at2759"/>
<feature type="chain" id="PRO_5003287357" evidence="3">
    <location>
        <begin position="24"/>
        <end position="837"/>
    </location>
</feature>
<dbReference type="GeneID" id="16075249"/>
<evidence type="ECO:0000259" key="4">
    <source>
        <dbReference type="Pfam" id="PF01055"/>
    </source>
</evidence>
<feature type="domain" description="Glycoside hydrolase family 31 TIM barrel" evidence="4">
    <location>
        <begin position="337"/>
        <end position="640"/>
    </location>
</feature>
<feature type="domain" description="Glycosyl hydrolase family 31 C-terminal" evidence="6">
    <location>
        <begin position="648"/>
        <end position="734"/>
    </location>
</feature>
<dbReference type="Pfam" id="PF21365">
    <property type="entry name" value="Glyco_hydro_31_3rd"/>
    <property type="match status" value="1"/>
</dbReference>
<keyword evidence="2" id="KW-0378">Hydrolase</keyword>
<dbReference type="eggNOG" id="KOG1066">
    <property type="taxonomic scope" value="Eukaryota"/>
</dbReference>
<keyword evidence="8" id="KW-1185">Reference proteome</keyword>
<dbReference type="Gene3D" id="2.60.40.1180">
    <property type="entry name" value="Golgi alpha-mannosidase II"/>
    <property type="match status" value="2"/>
</dbReference>
<dbReference type="PANTHER" id="PTHR43863">
    <property type="entry name" value="HYDROLASE, PUTATIVE (AFU_ORTHOLOGUE AFUA_1G03140)-RELATED"/>
    <property type="match status" value="1"/>
</dbReference>
<evidence type="ECO:0000256" key="2">
    <source>
        <dbReference type="RuleBase" id="RU361185"/>
    </source>
</evidence>
<dbReference type="Proteomes" id="UP000007799">
    <property type="component" value="Unassembled WGS sequence"/>
</dbReference>
<gene>
    <name evidence="7" type="ORF">PTSG_04572</name>
</gene>
<dbReference type="InterPro" id="IPR017853">
    <property type="entry name" value="GH"/>
</dbReference>
<name>F2U7T8_SALR5</name>
<reference evidence="7" key="1">
    <citation type="submission" date="2009-08" db="EMBL/GenBank/DDBJ databases">
        <title>Annotation of Salpingoeca rosetta.</title>
        <authorList>
            <consortium name="The Broad Institute Genome Sequencing Platform"/>
            <person name="Russ C."/>
            <person name="Cuomo C."/>
            <person name="Burger G."/>
            <person name="Gray M.W."/>
            <person name="Holland P.W.H."/>
            <person name="King N."/>
            <person name="Lang F.B.F."/>
            <person name="Roger A.J."/>
            <person name="Ruiz-Trillo I."/>
            <person name="Young S.K."/>
            <person name="Zeng Q."/>
            <person name="Gargeya S."/>
            <person name="Alvarado L."/>
            <person name="Berlin A."/>
            <person name="Chapman S.B."/>
            <person name="Chen Z."/>
            <person name="Freedman E."/>
            <person name="Gellesch M."/>
            <person name="Goldberg J."/>
            <person name="Griggs A."/>
            <person name="Gujja S."/>
            <person name="Heilman E."/>
            <person name="Heiman D."/>
            <person name="Howarth C."/>
            <person name="Mehta T."/>
            <person name="Neiman D."/>
            <person name="Pearson M."/>
            <person name="Roberts A."/>
            <person name="Saif S."/>
            <person name="Shea T."/>
            <person name="Shenoy N."/>
            <person name="Sisk P."/>
            <person name="Stolte C."/>
            <person name="Sykes S."/>
            <person name="White J."/>
            <person name="Yandava C."/>
            <person name="Haas B."/>
            <person name="Nusbaum C."/>
            <person name="Birren B."/>
        </authorList>
    </citation>
    <scope>NUCLEOTIDE SEQUENCE [LARGE SCALE GENOMIC DNA]</scope>
    <source>
        <strain evidence="7">ATCC 50818</strain>
    </source>
</reference>
<proteinExistence type="inferred from homology"/>
<dbReference type="Gene3D" id="3.20.20.80">
    <property type="entry name" value="Glycosidases"/>
    <property type="match status" value="1"/>
</dbReference>
<evidence type="ECO:0000256" key="1">
    <source>
        <dbReference type="ARBA" id="ARBA00007806"/>
    </source>
</evidence>
<keyword evidence="3" id="KW-0732">Signal</keyword>
<dbReference type="InterPro" id="IPR033403">
    <property type="entry name" value="DUF5110"/>
</dbReference>
<comment type="similarity">
    <text evidence="1 2">Belongs to the glycosyl hydrolase 31 family.</text>
</comment>
<dbReference type="SUPFAM" id="SSF51011">
    <property type="entry name" value="Glycosyl hydrolase domain"/>
    <property type="match status" value="1"/>
</dbReference>
<feature type="signal peptide" evidence="3">
    <location>
        <begin position="1"/>
        <end position="23"/>
    </location>
</feature>
<dbReference type="STRING" id="946362.F2U7T8"/>
<protein>
    <submittedName>
        <fullName evidence="7">Uncharacterized protein</fullName>
    </submittedName>
</protein>
<sequence>MWWSRFLAVAVLAVLLLPAAVAAAPRPLVRSSHGVVVQFGKHYVELAVASKSGFRVSIATTSPDGGVSSPMIVEQSSLPSFTPISKGDWQGVQTSFGAIQINTTSAAFQMLDNKGSVIIDSPKLSSALSASAGLQEDVCQQAVPGYDASGGTRSKSAPNGLQNQTQTSCCQACNAASDCDFFVFALPSAPDPSGANCWLLHDVPGMNPRQGRISGGNAPSPPPVIDFTLPAASQSPLYYGAGGGAGDPITHTSSSASVANTHFQAPYYWSTDGYSALGVSPAPFKEGDVQSYPAAWVFDGSNVMWTIGGDPQVDLYLMPAATAYDSLDCLWDVTGRPQLPPRYAFGFLAGRWGWVNATYIHQMLSNFRSGNFPADAFISDFEWYTPEPDYNLPNSGSPTFKDFTYNNITFPNPVQQLQDYRKNLNFRFGGIRKPRLGNSQLLVMAKNKGWLIDSSYTGGGRNLNYSIADLRTWYYEQHTHFLKEGVEFWWNDEGETQYFTFHWWNEAQYDGLAAYDKSKRFFTINRSYSPGMSRFGLSVWTGDISVSFESMAQQVGYQINWNMAGASFVTCDTGGFSGPDDTPLLLTRWYFVSAFLGIMRVHSTDSDMPHFPFLYGQQAGNAMRKALELRYQLLPMHYSLAHGMYTSGRPVFRGMFFDYPTDTVCQTIATQWMDGDYLLVSPVLSQDNSSSAYLPADTWYEFNTTTTHTGPTYINQTNVALDHVPLFVKQGGILPLGPVIQYTDLLPGGPLTVHVYDGADGAFELVEDDGATLEYTSGATLKSHFSYSSASQTLSWTKSGSYSGSDVFTNVQALLFTPQGVKQGSLTDFTKPGTIKF</sequence>
<dbReference type="InParanoid" id="F2U7T8"/>
<dbReference type="AlphaFoldDB" id="F2U7T8"/>
<dbReference type="GO" id="GO:0004553">
    <property type="term" value="F:hydrolase activity, hydrolyzing O-glycosyl compounds"/>
    <property type="evidence" value="ECO:0007669"/>
    <property type="project" value="InterPro"/>
</dbReference>